<comment type="caution">
    <text evidence="1">The sequence shown here is derived from an EMBL/GenBank/DDBJ whole genome shotgun (WGS) entry which is preliminary data.</text>
</comment>
<dbReference type="EMBL" id="CAVMJV010000021">
    <property type="protein sequence ID" value="CAK5070818.1"/>
    <property type="molecule type" value="Genomic_DNA"/>
</dbReference>
<protein>
    <submittedName>
        <fullName evidence="1">Uncharacterized protein</fullName>
    </submittedName>
</protein>
<sequence length="705" mass="80978">MVFFDSGSQTSYITKELVEQLQPPKLSEEMLRIHTFANQNPKTIRSLLVSVQLKRQDDKWEPIQLNTINEISSKMESYQFTGKHDQIEPVTGTPSILIGIREFWNFVTGLRQIGPKLYKIQTIFGDVLGGESCFERSNYSSTFMSINGKKFDHSNVMENFWALETIGIKENPEEKDDDTAMRLFKQSIRQKPNGTYTVRLPWREPRPVINSNWAMAYSRLQANIRRLSSSPELLQKYDKNLRDQESKGIIEETGRDEQEFFMPHHAVINPKKLRIVLDASAHPKGASSLNQALYRGPVLLPTLVGMLIRWRSCLIPILSDVQAAFHTIEMLPEDRQFCKILWLRDVTKPISSNNLVIKRYTKMVFGVISSPFVLAAVLLHHYDKFDSELAKEMAKNTYVDNILFQCQNEEEALAKIKEAKEIFKQAAMNLREFLSHRPTIMEQIPEEDRLDKAKAQVLGIKWEISDDSLTLKFPKEDESVISRRSVLSALASVYDPLGLINPCLLSTKLFFQRLWEGDRTWDQPVNLEEQKEWQNIRQTWKDQTISIPRLIILNEFEECQIHVFSDASESAYATCVYLRTSKDLCVNSSLIFARNRLRPKNAKSSLTVPRMELLGALIALGFNQQTPNLSLNSADLQKFVKEQTEYFILLEQTKIRPTSPLVGQRLLNSKIRLFGGTALTGSHAQKTNGLTNYHLASKVKIMRVI</sequence>
<proteinExistence type="predicted"/>
<evidence type="ECO:0000313" key="1">
    <source>
        <dbReference type="EMBL" id="CAK5070818.1"/>
    </source>
</evidence>
<dbReference type="Proteomes" id="UP001497535">
    <property type="component" value="Unassembled WGS sequence"/>
</dbReference>
<name>A0ACB0YZV9_MELEN</name>
<evidence type="ECO:0000313" key="2">
    <source>
        <dbReference type="Proteomes" id="UP001497535"/>
    </source>
</evidence>
<gene>
    <name evidence="1" type="ORF">MENTE1834_LOCUS18749</name>
</gene>
<accession>A0ACB0YZV9</accession>
<reference evidence="1" key="1">
    <citation type="submission" date="2023-11" db="EMBL/GenBank/DDBJ databases">
        <authorList>
            <person name="Poullet M."/>
        </authorList>
    </citation>
    <scope>NUCLEOTIDE SEQUENCE</scope>
    <source>
        <strain evidence="1">E1834</strain>
    </source>
</reference>
<keyword evidence="2" id="KW-1185">Reference proteome</keyword>
<organism evidence="1 2">
    <name type="scientific">Meloidogyne enterolobii</name>
    <name type="common">Root-knot nematode worm</name>
    <name type="synonym">Meloidogyne mayaguensis</name>
    <dbReference type="NCBI Taxonomy" id="390850"/>
    <lineage>
        <taxon>Eukaryota</taxon>
        <taxon>Metazoa</taxon>
        <taxon>Ecdysozoa</taxon>
        <taxon>Nematoda</taxon>
        <taxon>Chromadorea</taxon>
        <taxon>Rhabditida</taxon>
        <taxon>Tylenchina</taxon>
        <taxon>Tylenchomorpha</taxon>
        <taxon>Tylenchoidea</taxon>
        <taxon>Meloidogynidae</taxon>
        <taxon>Meloidogyninae</taxon>
        <taxon>Meloidogyne</taxon>
    </lineage>
</organism>